<protein>
    <submittedName>
        <fullName evidence="2">Uncharacterized protein</fullName>
    </submittedName>
</protein>
<sequence length="135" mass="15385">MGFSKKPTSSNHPMDESVEAETKKGWIITLRSPLKPILTSKKCNKHVDAEEEQEFATTPTYEESRLSRKYLTCPPAPKKRKTSSSFLGKHLSSCVAFSSMFFATIQKKGEEKQETVLLYMYSSKYNFSLNLEMKA</sequence>
<feature type="region of interest" description="Disordered" evidence="1">
    <location>
        <begin position="1"/>
        <end position="21"/>
    </location>
</feature>
<gene>
    <name evidence="2" type="ORF">K7X08_030840</name>
</gene>
<evidence type="ECO:0000313" key="2">
    <source>
        <dbReference type="EMBL" id="KAJ8548371.1"/>
    </source>
</evidence>
<evidence type="ECO:0000313" key="3">
    <source>
        <dbReference type="Proteomes" id="UP001152561"/>
    </source>
</evidence>
<accession>A0A9Q1M078</accession>
<dbReference type="Proteomes" id="UP001152561">
    <property type="component" value="Unassembled WGS sequence"/>
</dbReference>
<dbReference type="EMBL" id="JAJAGQ010000012">
    <property type="protein sequence ID" value="KAJ8548371.1"/>
    <property type="molecule type" value="Genomic_DNA"/>
</dbReference>
<reference evidence="3" key="1">
    <citation type="journal article" date="2023" name="Proc. Natl. Acad. Sci. U.S.A.">
        <title>Genomic and structural basis for evolution of tropane alkaloid biosynthesis.</title>
        <authorList>
            <person name="Wanga Y.-J."/>
            <person name="Taina T."/>
            <person name="Yua J.-Y."/>
            <person name="Lia J."/>
            <person name="Xua B."/>
            <person name="Chenc J."/>
            <person name="D'Auriad J.C."/>
            <person name="Huanga J.-P."/>
            <person name="Huanga S.-X."/>
        </authorList>
    </citation>
    <scope>NUCLEOTIDE SEQUENCE [LARGE SCALE GENOMIC DNA]</scope>
    <source>
        <strain evidence="3">cv. KIB-2019</strain>
    </source>
</reference>
<name>A0A9Q1M078_9SOLA</name>
<keyword evidence="3" id="KW-1185">Reference proteome</keyword>
<evidence type="ECO:0000256" key="1">
    <source>
        <dbReference type="SAM" id="MobiDB-lite"/>
    </source>
</evidence>
<organism evidence="2 3">
    <name type="scientific">Anisodus acutangulus</name>
    <dbReference type="NCBI Taxonomy" id="402998"/>
    <lineage>
        <taxon>Eukaryota</taxon>
        <taxon>Viridiplantae</taxon>
        <taxon>Streptophyta</taxon>
        <taxon>Embryophyta</taxon>
        <taxon>Tracheophyta</taxon>
        <taxon>Spermatophyta</taxon>
        <taxon>Magnoliopsida</taxon>
        <taxon>eudicotyledons</taxon>
        <taxon>Gunneridae</taxon>
        <taxon>Pentapetalae</taxon>
        <taxon>asterids</taxon>
        <taxon>lamiids</taxon>
        <taxon>Solanales</taxon>
        <taxon>Solanaceae</taxon>
        <taxon>Solanoideae</taxon>
        <taxon>Hyoscyameae</taxon>
        <taxon>Anisodus</taxon>
    </lineage>
</organism>
<comment type="caution">
    <text evidence="2">The sequence shown here is derived from an EMBL/GenBank/DDBJ whole genome shotgun (WGS) entry which is preliminary data.</text>
</comment>
<proteinExistence type="predicted"/>
<feature type="compositionally biased region" description="Polar residues" evidence="1">
    <location>
        <begin position="1"/>
        <end position="12"/>
    </location>
</feature>
<dbReference type="AlphaFoldDB" id="A0A9Q1M078"/>
<dbReference type="OrthoDB" id="1302889at2759"/>